<organism evidence="2 3">
    <name type="scientific">Mucilaginibacter arboris</name>
    <dbReference type="NCBI Taxonomy" id="2682090"/>
    <lineage>
        <taxon>Bacteria</taxon>
        <taxon>Pseudomonadati</taxon>
        <taxon>Bacteroidota</taxon>
        <taxon>Sphingobacteriia</taxon>
        <taxon>Sphingobacteriales</taxon>
        <taxon>Sphingobacteriaceae</taxon>
        <taxon>Mucilaginibacter</taxon>
    </lineage>
</organism>
<accession>A0A7K1T064</accession>
<dbReference type="EMBL" id="WPIK01000015">
    <property type="protein sequence ID" value="MVN22949.1"/>
    <property type="molecule type" value="Genomic_DNA"/>
</dbReference>
<evidence type="ECO:0000313" key="3">
    <source>
        <dbReference type="Proteomes" id="UP000462014"/>
    </source>
</evidence>
<keyword evidence="1" id="KW-0812">Transmembrane</keyword>
<dbReference type="RefSeq" id="WP_157568693.1">
    <property type="nucleotide sequence ID" value="NZ_WPIK01000015.1"/>
</dbReference>
<dbReference type="InterPro" id="IPR027417">
    <property type="entry name" value="P-loop_NTPase"/>
</dbReference>
<keyword evidence="1" id="KW-1133">Transmembrane helix</keyword>
<dbReference type="PANTHER" id="PTHR32309">
    <property type="entry name" value="TYROSINE-PROTEIN KINASE"/>
    <property type="match status" value="1"/>
</dbReference>
<dbReference type="PANTHER" id="PTHR32309:SF31">
    <property type="entry name" value="CAPSULAR EXOPOLYSACCHARIDE FAMILY"/>
    <property type="match status" value="1"/>
</dbReference>
<dbReference type="Gene3D" id="3.40.50.300">
    <property type="entry name" value="P-loop containing nucleotide triphosphate hydrolases"/>
    <property type="match status" value="1"/>
</dbReference>
<dbReference type="AlphaFoldDB" id="A0A7K1T064"/>
<dbReference type="InterPro" id="IPR050445">
    <property type="entry name" value="Bact_polysacc_biosynth/exp"/>
</dbReference>
<evidence type="ECO:0000313" key="2">
    <source>
        <dbReference type="EMBL" id="MVN22949.1"/>
    </source>
</evidence>
<dbReference type="Proteomes" id="UP000462014">
    <property type="component" value="Unassembled WGS sequence"/>
</dbReference>
<keyword evidence="3" id="KW-1185">Reference proteome</keyword>
<evidence type="ECO:0000256" key="1">
    <source>
        <dbReference type="SAM" id="Phobius"/>
    </source>
</evidence>
<reference evidence="2 3" key="1">
    <citation type="submission" date="2019-12" db="EMBL/GenBank/DDBJ databases">
        <title>Mucilaginibacter sp. HMF7410 genome sequencing and assembly.</title>
        <authorList>
            <person name="Kang H."/>
            <person name="Cha I."/>
            <person name="Kim H."/>
            <person name="Joh K."/>
        </authorList>
    </citation>
    <scope>NUCLEOTIDE SEQUENCE [LARGE SCALE GENOMIC DNA]</scope>
    <source>
        <strain evidence="2 3">HMF7410</strain>
    </source>
</reference>
<sequence length="714" mass="80488">MAVPVIAVLLTFFLTRKLPDLYLAQTDLSTGIIDPSQQVLGNTDAVIQESKVSQQFSNLLQTIRLGKVTDQVSYSLILHDLTSKKPFRAKSTLLQQLNANALAHAIKVFTYKYQHHEPLDLTNQDEAGLQSVLEAQKYDAESIKKELTVYRTDNSDFVHLDFTSEQPQLSAFVLNTLCKEFIAYTITEQQKNKGHANQFLEKLVKQKLDAMNEKVAALKNYKIQNHILDLKGQSTSIYAQLIEYQDRKAQAEKDILSYNSAIANINSRFNPNDRRYLEASTVRINGLIAQTKDRLAAINSKYIQNNFDARYKKSSDSLQNVLDTQISQMSDQYVANPLAGKESLVQEKVKMEITRDMARSGLKNLDNHVNQLNHQLDRIVPFDAAIQSYERDIEVASKEYIDVQNKYNQSSIESDVKSTLKQIEVAMPGTKQPSKKLLLTLLSGVLSAVFCLMVLFILYYLDSTIRMPLELANAAQLPVLGQLNLIVKSGIDFKRIGNSKQSTNELQQFKNLLRSIRYEIDSELQADKPFNGEAEGRILAITSMNEAEGKSLVCMSLASAYAMANKKVLVVDGNFDNPSITKAAIDNAYLEDFLRDEEAVIQLQNSSLICVMGNRGGEQSLLEKSSEKIIQDRFNQLKKNFDVIIIETQALSLMNKAKEWIQFADKVIAVFEANQSITPNKQLYLNYLHTLSSKFIGMVMNKVVISKGLEVQEV</sequence>
<gene>
    <name evidence="2" type="ORF">GO621_15595</name>
</gene>
<proteinExistence type="predicted"/>
<protein>
    <submittedName>
        <fullName evidence="2">Lipopolysaccharide biosynthesis protein</fullName>
    </submittedName>
</protein>
<feature type="transmembrane region" description="Helical" evidence="1">
    <location>
        <begin position="437"/>
        <end position="461"/>
    </location>
</feature>
<comment type="caution">
    <text evidence="2">The sequence shown here is derived from an EMBL/GenBank/DDBJ whole genome shotgun (WGS) entry which is preliminary data.</text>
</comment>
<name>A0A7K1T064_9SPHI</name>
<dbReference type="SUPFAM" id="SSF52540">
    <property type="entry name" value="P-loop containing nucleoside triphosphate hydrolases"/>
    <property type="match status" value="1"/>
</dbReference>
<keyword evidence="1" id="KW-0472">Membrane</keyword>